<evidence type="ECO:0008006" key="4">
    <source>
        <dbReference type="Google" id="ProtNLM"/>
    </source>
</evidence>
<protein>
    <recommendedName>
        <fullName evidence="4">F-box domain-containing protein</fullName>
    </recommendedName>
</protein>
<dbReference type="EMBL" id="ML210416">
    <property type="protein sequence ID" value="TFK18268.1"/>
    <property type="molecule type" value="Genomic_DNA"/>
</dbReference>
<dbReference type="InterPro" id="IPR032675">
    <property type="entry name" value="LRR_dom_sf"/>
</dbReference>
<evidence type="ECO:0000313" key="2">
    <source>
        <dbReference type="EMBL" id="TFK18268.1"/>
    </source>
</evidence>
<sequence>MYREFFAPKDPSKDKDDPQRPLKEVLDDVLPRLTNVTKVVLVQSSPSSYLPQIPWGVYSFNLQEIDLSLSFHLIDSLLPATFSFPQLRRLTFRAPHIPRTDSELDSLHRIQLATFISKFLSTLTHLRIVNVAGPRGQDLGSLYNALGRFSRLELLQLDSPGVKFLARHADVLHHVEYSFPPFSPTNSLAHIKFHTLKSLVLRSFNSPPAVWTRSSPFLQSIIPTLHTLRLDSWISGDHLSSFLQTAIDLGGRGDNALQELVVSTITISSGHLPCMALAFPRLRRLQLTIERIREAGLPAISLSKNFPRSTDERNWFVFNTKEAFKGVSWGLEELVIQQEHYPGGLHALWGLMDLFSSCLPSIYSIGPRRDRPSDARKQRWGRHASR</sequence>
<name>A0A5C3KEB3_COPMA</name>
<dbReference type="AlphaFoldDB" id="A0A5C3KEB3"/>
<dbReference type="Gene3D" id="3.80.10.10">
    <property type="entry name" value="Ribonuclease Inhibitor"/>
    <property type="match status" value="1"/>
</dbReference>
<dbReference type="SUPFAM" id="SSF52047">
    <property type="entry name" value="RNI-like"/>
    <property type="match status" value="1"/>
</dbReference>
<feature type="region of interest" description="Disordered" evidence="1">
    <location>
        <begin position="1"/>
        <end position="21"/>
    </location>
</feature>
<keyword evidence="3" id="KW-1185">Reference proteome</keyword>
<evidence type="ECO:0000256" key="1">
    <source>
        <dbReference type="SAM" id="MobiDB-lite"/>
    </source>
</evidence>
<dbReference type="Proteomes" id="UP000307440">
    <property type="component" value="Unassembled WGS sequence"/>
</dbReference>
<dbReference type="OrthoDB" id="3039255at2759"/>
<evidence type="ECO:0000313" key="3">
    <source>
        <dbReference type="Proteomes" id="UP000307440"/>
    </source>
</evidence>
<proteinExistence type="predicted"/>
<accession>A0A5C3KEB3</accession>
<organism evidence="2 3">
    <name type="scientific">Coprinopsis marcescibilis</name>
    <name type="common">Agaric fungus</name>
    <name type="synonym">Psathyrella marcescibilis</name>
    <dbReference type="NCBI Taxonomy" id="230819"/>
    <lineage>
        <taxon>Eukaryota</taxon>
        <taxon>Fungi</taxon>
        <taxon>Dikarya</taxon>
        <taxon>Basidiomycota</taxon>
        <taxon>Agaricomycotina</taxon>
        <taxon>Agaricomycetes</taxon>
        <taxon>Agaricomycetidae</taxon>
        <taxon>Agaricales</taxon>
        <taxon>Agaricineae</taxon>
        <taxon>Psathyrellaceae</taxon>
        <taxon>Coprinopsis</taxon>
    </lineage>
</organism>
<reference evidence="2 3" key="1">
    <citation type="journal article" date="2019" name="Nat. Ecol. Evol.">
        <title>Megaphylogeny resolves global patterns of mushroom evolution.</title>
        <authorList>
            <person name="Varga T."/>
            <person name="Krizsan K."/>
            <person name="Foldi C."/>
            <person name="Dima B."/>
            <person name="Sanchez-Garcia M."/>
            <person name="Sanchez-Ramirez S."/>
            <person name="Szollosi G.J."/>
            <person name="Szarkandi J.G."/>
            <person name="Papp V."/>
            <person name="Albert L."/>
            <person name="Andreopoulos W."/>
            <person name="Angelini C."/>
            <person name="Antonin V."/>
            <person name="Barry K.W."/>
            <person name="Bougher N.L."/>
            <person name="Buchanan P."/>
            <person name="Buyck B."/>
            <person name="Bense V."/>
            <person name="Catcheside P."/>
            <person name="Chovatia M."/>
            <person name="Cooper J."/>
            <person name="Damon W."/>
            <person name="Desjardin D."/>
            <person name="Finy P."/>
            <person name="Geml J."/>
            <person name="Haridas S."/>
            <person name="Hughes K."/>
            <person name="Justo A."/>
            <person name="Karasinski D."/>
            <person name="Kautmanova I."/>
            <person name="Kiss B."/>
            <person name="Kocsube S."/>
            <person name="Kotiranta H."/>
            <person name="LaButti K.M."/>
            <person name="Lechner B.E."/>
            <person name="Liimatainen K."/>
            <person name="Lipzen A."/>
            <person name="Lukacs Z."/>
            <person name="Mihaltcheva S."/>
            <person name="Morgado L.N."/>
            <person name="Niskanen T."/>
            <person name="Noordeloos M.E."/>
            <person name="Ohm R.A."/>
            <person name="Ortiz-Santana B."/>
            <person name="Ovrebo C."/>
            <person name="Racz N."/>
            <person name="Riley R."/>
            <person name="Savchenko A."/>
            <person name="Shiryaev A."/>
            <person name="Soop K."/>
            <person name="Spirin V."/>
            <person name="Szebenyi C."/>
            <person name="Tomsovsky M."/>
            <person name="Tulloss R.E."/>
            <person name="Uehling J."/>
            <person name="Grigoriev I.V."/>
            <person name="Vagvolgyi C."/>
            <person name="Papp T."/>
            <person name="Martin F.M."/>
            <person name="Miettinen O."/>
            <person name="Hibbett D.S."/>
            <person name="Nagy L.G."/>
        </authorList>
    </citation>
    <scope>NUCLEOTIDE SEQUENCE [LARGE SCALE GENOMIC DNA]</scope>
    <source>
        <strain evidence="2 3">CBS 121175</strain>
    </source>
</reference>
<gene>
    <name evidence="2" type="ORF">FA15DRAFT_698118</name>
</gene>